<dbReference type="RefSeq" id="WP_207348295.1">
    <property type="nucleotide sequence ID" value="NZ_CP076456.1"/>
</dbReference>
<evidence type="ECO:0000256" key="2">
    <source>
        <dbReference type="ARBA" id="ARBA00022801"/>
    </source>
</evidence>
<dbReference type="EMBL" id="CP076456">
    <property type="protein sequence ID" value="QWQ36051.1"/>
    <property type="molecule type" value="Genomic_DNA"/>
</dbReference>
<dbReference type="PANTHER" id="PTHR47572:SF4">
    <property type="entry name" value="LACTONASE DRP35"/>
    <property type="match status" value="1"/>
</dbReference>
<keyword evidence="4" id="KW-0479">Metal-binding</keyword>
<sequence>MPTTPQTLLAQDAAVEKVATGAQWAEGPVWIPARSAVRFSDIPGNRILEYREATGALEVYAADAEFTNGRALDHEGAVIQCSHGRRAIERDTGTAPDAVPSVSTLVDSWNGRRLNSPNDVVVKSDGTIWFSDPSYGIQKEEEGHPGQEEYGDRWVFRFDPASGELTPAVIDVEVPNGLAFSPDESILYVSDTSLGTPAMDGGPRLHGHAIHAYDVVSGRFARNGRIFVEVAPGVPDGFRVDVHGNLWSSSKEGVQVFSPEGERILQIAVPETVSNVCFGGDDGRTLYMTASSSLYRIRTTVTDASAALRTSEA</sequence>
<evidence type="ECO:0000313" key="7">
    <source>
        <dbReference type="Proteomes" id="UP000680588"/>
    </source>
</evidence>
<dbReference type="SUPFAM" id="SSF63829">
    <property type="entry name" value="Calcium-dependent phosphotriesterase"/>
    <property type="match status" value="1"/>
</dbReference>
<keyword evidence="2" id="KW-0378">Hydrolase</keyword>
<dbReference type="PANTHER" id="PTHR47572">
    <property type="entry name" value="LIPOPROTEIN-RELATED"/>
    <property type="match status" value="1"/>
</dbReference>
<dbReference type="InterPro" id="IPR005511">
    <property type="entry name" value="SMP-30"/>
</dbReference>
<dbReference type="GO" id="GO:0046872">
    <property type="term" value="F:metal ion binding"/>
    <property type="evidence" value="ECO:0007669"/>
    <property type="project" value="UniProtKB-KW"/>
</dbReference>
<protein>
    <submittedName>
        <fullName evidence="6">SMP-30/gluconolactonase/LRE family protein</fullName>
    </submittedName>
</protein>
<feature type="binding site" evidence="4">
    <location>
        <position position="26"/>
    </location>
    <ligand>
        <name>a divalent metal cation</name>
        <dbReference type="ChEBI" id="CHEBI:60240"/>
    </ligand>
</feature>
<keyword evidence="4" id="KW-0862">Zinc</keyword>
<dbReference type="KEGG" id="asun:KG104_16670"/>
<dbReference type="AlphaFoldDB" id="A0A975PES2"/>
<dbReference type="InterPro" id="IPR051262">
    <property type="entry name" value="SMP-30/CGR1_Lactonase"/>
</dbReference>
<feature type="binding site" evidence="4">
    <location>
        <position position="236"/>
    </location>
    <ligand>
        <name>a divalent metal cation</name>
        <dbReference type="ChEBI" id="CHEBI:60240"/>
    </ligand>
</feature>
<dbReference type="InterPro" id="IPR013658">
    <property type="entry name" value="SGL"/>
</dbReference>
<reference evidence="6" key="1">
    <citation type="submission" date="2021-06" db="EMBL/GenBank/DDBJ databases">
        <title>Novel species in genus Arthrobacter.</title>
        <authorList>
            <person name="Zhang G."/>
        </authorList>
    </citation>
    <scope>NUCLEOTIDE SEQUENCE</scope>
    <source>
        <strain evidence="6">Zg-ZUI122</strain>
    </source>
</reference>
<organism evidence="6 7">
    <name type="scientific">Arthrobacter sunyaminii</name>
    <dbReference type="NCBI Taxonomy" id="2816859"/>
    <lineage>
        <taxon>Bacteria</taxon>
        <taxon>Bacillati</taxon>
        <taxon>Actinomycetota</taxon>
        <taxon>Actinomycetes</taxon>
        <taxon>Micrococcales</taxon>
        <taxon>Micrococcaceae</taxon>
        <taxon>Arthrobacter</taxon>
    </lineage>
</organism>
<proteinExistence type="inferred from homology"/>
<feature type="active site" description="Proton donor/acceptor" evidence="3">
    <location>
        <position position="236"/>
    </location>
</feature>
<comment type="cofactor">
    <cofactor evidence="4">
        <name>Zn(2+)</name>
        <dbReference type="ChEBI" id="CHEBI:29105"/>
    </cofactor>
    <text evidence="4">Binds 1 divalent metal cation per subunit.</text>
</comment>
<evidence type="ECO:0000259" key="5">
    <source>
        <dbReference type="Pfam" id="PF08450"/>
    </source>
</evidence>
<evidence type="ECO:0000256" key="4">
    <source>
        <dbReference type="PIRSR" id="PIRSR605511-2"/>
    </source>
</evidence>
<accession>A0A975PES2</accession>
<evidence type="ECO:0000256" key="3">
    <source>
        <dbReference type="PIRSR" id="PIRSR605511-1"/>
    </source>
</evidence>
<name>A0A975PES2_9MICC</name>
<dbReference type="PRINTS" id="PR01790">
    <property type="entry name" value="SMP30FAMILY"/>
</dbReference>
<dbReference type="InterPro" id="IPR011042">
    <property type="entry name" value="6-blade_b-propeller_TolB-like"/>
</dbReference>
<keyword evidence="7" id="KW-1185">Reference proteome</keyword>
<comment type="similarity">
    <text evidence="1">Belongs to the SMP-30/CGR1 family.</text>
</comment>
<feature type="domain" description="SMP-30/Gluconolactonase/LRE-like region" evidence="5">
    <location>
        <begin position="24"/>
        <end position="291"/>
    </location>
</feature>
<dbReference type="GO" id="GO:0016787">
    <property type="term" value="F:hydrolase activity"/>
    <property type="evidence" value="ECO:0007669"/>
    <property type="project" value="UniProtKB-KW"/>
</dbReference>
<dbReference type="Proteomes" id="UP000680588">
    <property type="component" value="Chromosome"/>
</dbReference>
<feature type="binding site" evidence="4">
    <location>
        <position position="142"/>
    </location>
    <ligand>
        <name>substrate</name>
    </ligand>
</feature>
<feature type="binding site" evidence="4">
    <location>
        <position position="118"/>
    </location>
    <ligand>
        <name>substrate</name>
    </ligand>
</feature>
<dbReference type="Gene3D" id="2.120.10.30">
    <property type="entry name" value="TolB, C-terminal domain"/>
    <property type="match status" value="1"/>
</dbReference>
<evidence type="ECO:0000256" key="1">
    <source>
        <dbReference type="ARBA" id="ARBA00008853"/>
    </source>
</evidence>
<evidence type="ECO:0000313" key="6">
    <source>
        <dbReference type="EMBL" id="QWQ36051.1"/>
    </source>
</evidence>
<dbReference type="Pfam" id="PF08450">
    <property type="entry name" value="SGL"/>
    <property type="match status" value="1"/>
</dbReference>
<gene>
    <name evidence="6" type="ORF">KG104_16670</name>
</gene>
<feature type="binding site" evidence="4">
    <location>
        <position position="176"/>
    </location>
    <ligand>
        <name>a divalent metal cation</name>
        <dbReference type="ChEBI" id="CHEBI:60240"/>
    </ligand>
</feature>